<evidence type="ECO:0000313" key="2">
    <source>
        <dbReference type="Proteomes" id="UP000015559"/>
    </source>
</evidence>
<dbReference type="GO" id="GO:0032298">
    <property type="term" value="P:positive regulation of DNA-templated DNA replication initiation"/>
    <property type="evidence" value="ECO:0007669"/>
    <property type="project" value="TreeGrafter"/>
</dbReference>
<reference evidence="1 2" key="1">
    <citation type="journal article" date="2012" name="Appl. Environ. Microbiol.">
        <title>Draft genome sequence of a psychrotolerant sulfur-oxidizing bacterium, Sulfuricella denitrificans skB26, and proteomic insights into cold adaptation.</title>
        <authorList>
            <person name="Watanabe T."/>
            <person name="Kojima H."/>
            <person name="Fukui M."/>
        </authorList>
    </citation>
    <scope>NUCLEOTIDE SEQUENCE [LARGE SCALE GENOMIC DNA]</scope>
    <source>
        <strain evidence="2">skB26</strain>
    </source>
</reference>
<dbReference type="InterPro" id="IPR007459">
    <property type="entry name" value="DNA_pol3_chi"/>
</dbReference>
<dbReference type="Pfam" id="PF04364">
    <property type="entry name" value="DNA_pol3_chi"/>
    <property type="match status" value="1"/>
</dbReference>
<dbReference type="AlphaFoldDB" id="S6AFI5"/>
<dbReference type="PANTHER" id="PTHR38767:SF1">
    <property type="entry name" value="DNA POLYMERASE III SUBUNIT CHI"/>
    <property type="match status" value="1"/>
</dbReference>
<dbReference type="OrthoDB" id="5297568at2"/>
<gene>
    <name evidence="1" type="ORF">SCD_n00810</name>
</gene>
<dbReference type="STRING" id="1163617.SCD_n00810"/>
<dbReference type="RefSeq" id="WP_009206402.1">
    <property type="nucleotide sequence ID" value="NC_022357.1"/>
</dbReference>
<dbReference type="GO" id="GO:0003887">
    <property type="term" value="F:DNA-directed DNA polymerase activity"/>
    <property type="evidence" value="ECO:0007669"/>
    <property type="project" value="InterPro"/>
</dbReference>
<protein>
    <submittedName>
        <fullName evidence="1">DNA polymerase III chi subunit, HolC</fullName>
    </submittedName>
</protein>
<keyword evidence="2" id="KW-1185">Reference proteome</keyword>
<dbReference type="EMBL" id="AP013066">
    <property type="protein sequence ID" value="BAN34651.1"/>
    <property type="molecule type" value="Genomic_DNA"/>
</dbReference>
<dbReference type="Proteomes" id="UP000015559">
    <property type="component" value="Chromosome"/>
</dbReference>
<dbReference type="SUPFAM" id="SSF102400">
    <property type="entry name" value="DNA polymerase III chi subunit"/>
    <property type="match status" value="1"/>
</dbReference>
<dbReference type="GO" id="GO:0006260">
    <property type="term" value="P:DNA replication"/>
    <property type="evidence" value="ECO:0007669"/>
    <property type="project" value="InterPro"/>
</dbReference>
<organism evidence="1 2">
    <name type="scientific">Sulfuricella denitrificans (strain DSM 22764 / NBRC 105220 / skB26)</name>
    <dbReference type="NCBI Taxonomy" id="1163617"/>
    <lineage>
        <taxon>Bacteria</taxon>
        <taxon>Pseudomonadati</taxon>
        <taxon>Pseudomonadota</taxon>
        <taxon>Betaproteobacteria</taxon>
        <taxon>Nitrosomonadales</taxon>
        <taxon>Sulfuricellaceae</taxon>
        <taxon>Sulfuricella</taxon>
    </lineage>
</organism>
<dbReference type="eggNOG" id="COG2927">
    <property type="taxonomic scope" value="Bacteria"/>
</dbReference>
<sequence length="142" mass="16318">MTQIDFYTHAADKYHTACVLCAKAVERGLRVMVYTPDAATTERMDKLLWSTPAVGFIPHCRASDSLASVTPVIVDHNTDTLAHDDILLNLHTEQPLFFSRFHRLIEIVSTEENDRTAARERFRFYRDRGYEIHSHDIGNKGR</sequence>
<dbReference type="KEGG" id="sdr:SCD_n00810"/>
<evidence type="ECO:0000313" key="1">
    <source>
        <dbReference type="EMBL" id="BAN34651.1"/>
    </source>
</evidence>
<dbReference type="InterPro" id="IPR036768">
    <property type="entry name" value="PolIII_chi_sf"/>
</dbReference>
<dbReference type="PANTHER" id="PTHR38767">
    <property type="entry name" value="DNA POLYMERASE III SUBUNIT CHI"/>
    <property type="match status" value="1"/>
</dbReference>
<accession>S6AFI5</accession>
<dbReference type="GO" id="GO:0003677">
    <property type="term" value="F:DNA binding"/>
    <property type="evidence" value="ECO:0007669"/>
    <property type="project" value="InterPro"/>
</dbReference>
<dbReference type="Gene3D" id="3.40.50.10110">
    <property type="entry name" value="DNA polymerase III subunit chi"/>
    <property type="match status" value="1"/>
</dbReference>
<proteinExistence type="predicted"/>
<name>S6AFI5_SULDS</name>
<dbReference type="HOGENOM" id="CLU_131584_2_0_4"/>